<name>A0A098R5Z0_9LACO</name>
<evidence type="ECO:0000313" key="3">
    <source>
        <dbReference type="EMBL" id="GBF02212.1"/>
    </source>
</evidence>
<dbReference type="eggNOG" id="ENOG5030BF1">
    <property type="taxonomic scope" value="Bacteria"/>
</dbReference>
<reference evidence="2 6" key="2">
    <citation type="submission" date="2018-10" db="EMBL/GenBank/DDBJ databases">
        <title>Genome seuquencing of Lactobacillus species.</title>
        <authorList>
            <person name="Baek C."/>
            <person name="Yi H."/>
        </authorList>
    </citation>
    <scope>NUCLEOTIDE SEQUENCE [LARGE SCALE GENOMIC DNA]</scope>
    <source>
        <strain evidence="2 6">DSM 10667</strain>
    </source>
</reference>
<dbReference type="Proteomes" id="UP000277896">
    <property type="component" value="Chromosome"/>
</dbReference>
<evidence type="ECO:0000313" key="6">
    <source>
        <dbReference type="Proteomes" id="UP000277896"/>
    </source>
</evidence>
<feature type="transmembrane region" description="Helical" evidence="1">
    <location>
        <begin position="7"/>
        <end position="28"/>
    </location>
</feature>
<feature type="transmembrane region" description="Helical" evidence="1">
    <location>
        <begin position="34"/>
        <end position="53"/>
    </location>
</feature>
<dbReference type="EMBL" id="CP032744">
    <property type="protein sequence ID" value="AYJ39279.1"/>
    <property type="molecule type" value="Genomic_DNA"/>
</dbReference>
<dbReference type="RefSeq" id="WP_021732665.1">
    <property type="nucleotide sequence ID" value="NZ_AVAI01000159.1"/>
</dbReference>
<evidence type="ECO:0000256" key="1">
    <source>
        <dbReference type="SAM" id="Phobius"/>
    </source>
</evidence>
<keyword evidence="1" id="KW-0812">Transmembrane</keyword>
<gene>
    <name evidence="4" type="ORF">EUZ87_10530</name>
    <name evidence="2" type="ORF">LP667_10925</name>
    <name evidence="3" type="ORF">LPPLD21_01758</name>
</gene>
<dbReference type="HOGENOM" id="CLU_2880273_0_0_9"/>
<evidence type="ECO:0000313" key="5">
    <source>
        <dbReference type="Proteomes" id="UP000236162"/>
    </source>
</evidence>
<dbReference type="EMBL" id="BDOR01000008">
    <property type="protein sequence ID" value="GBF02212.1"/>
    <property type="molecule type" value="Genomic_DNA"/>
</dbReference>
<keyword evidence="5" id="KW-1185">Reference proteome</keyword>
<dbReference type="Proteomes" id="UP000236162">
    <property type="component" value="Unassembled WGS sequence"/>
</dbReference>
<reference evidence="4 7" key="3">
    <citation type="submission" date="2019-01" db="EMBL/GenBank/DDBJ databases">
        <title>Draft genome sequence of Lactobacillus paraplantarum OSY-TC318, a Producer of the novel lantibiotic Paraplantaracin TC318.</title>
        <authorList>
            <person name="Hussein W.E."/>
            <person name="Huang E."/>
            <person name="Yousef A.E."/>
        </authorList>
    </citation>
    <scope>NUCLEOTIDE SEQUENCE [LARGE SCALE GENOMIC DNA]</scope>
    <source>
        <strain evidence="4 7">OSY-TC318</strain>
    </source>
</reference>
<dbReference type="AlphaFoldDB" id="A0A098R5Z0"/>
<dbReference type="Proteomes" id="UP000292648">
    <property type="component" value="Unassembled WGS sequence"/>
</dbReference>
<accession>A0A098R5Z0</accession>
<keyword evidence="1" id="KW-1133">Transmembrane helix</keyword>
<sequence length="63" mass="7193">MRKLNIIESIIIVVGLLVFWLGSEVTVINQQLPWLQFVGLIVVFVTGLADAIYRVVTKRSFFK</sequence>
<dbReference type="EMBL" id="SEHH01000072">
    <property type="protein sequence ID" value="TBX40678.1"/>
    <property type="molecule type" value="Genomic_DNA"/>
</dbReference>
<proteinExistence type="predicted"/>
<organism evidence="4 7">
    <name type="scientific">Lactiplantibacillus paraplantarum</name>
    <dbReference type="NCBI Taxonomy" id="60520"/>
    <lineage>
        <taxon>Bacteria</taxon>
        <taxon>Bacillati</taxon>
        <taxon>Bacillota</taxon>
        <taxon>Bacilli</taxon>
        <taxon>Lactobacillales</taxon>
        <taxon>Lactobacillaceae</taxon>
        <taxon>Lactiplantibacillus</taxon>
    </lineage>
</organism>
<reference evidence="3 5" key="1">
    <citation type="submission" date="2017-04" db="EMBL/GenBank/DDBJ databases">
        <title>In vitro and in silico characterization of Lactobacillus paraplantarum D2-1, a starter culture for soymilk fermentation.</title>
        <authorList>
            <person name="Endo A."/>
            <person name="Sasaki F."/>
            <person name="Maeno S."/>
            <person name="Kanesaki Y."/>
            <person name="Kubota E."/>
            <person name="Torres G.A."/>
            <person name="Tomita S."/>
            <person name="Nakagawa J."/>
        </authorList>
    </citation>
    <scope>NUCLEOTIDE SEQUENCE [LARGE SCALE GENOMIC DNA]</scope>
    <source>
        <strain evidence="3 5">D2-1</strain>
    </source>
</reference>
<protein>
    <submittedName>
        <fullName evidence="4">Uncharacterized protein</fullName>
    </submittedName>
</protein>
<evidence type="ECO:0000313" key="2">
    <source>
        <dbReference type="EMBL" id="AYJ39279.1"/>
    </source>
</evidence>
<evidence type="ECO:0000313" key="4">
    <source>
        <dbReference type="EMBL" id="TBX40678.1"/>
    </source>
</evidence>
<evidence type="ECO:0000313" key="7">
    <source>
        <dbReference type="Proteomes" id="UP000292648"/>
    </source>
</evidence>
<dbReference type="GeneID" id="79807954"/>
<keyword evidence="1" id="KW-0472">Membrane</keyword>
<dbReference type="KEGG" id="lpx:ASU28_10680"/>